<organism evidence="1 2">
    <name type="scientific">Dipteronia sinensis</name>
    <dbReference type="NCBI Taxonomy" id="43782"/>
    <lineage>
        <taxon>Eukaryota</taxon>
        <taxon>Viridiplantae</taxon>
        <taxon>Streptophyta</taxon>
        <taxon>Embryophyta</taxon>
        <taxon>Tracheophyta</taxon>
        <taxon>Spermatophyta</taxon>
        <taxon>Magnoliopsida</taxon>
        <taxon>eudicotyledons</taxon>
        <taxon>Gunneridae</taxon>
        <taxon>Pentapetalae</taxon>
        <taxon>rosids</taxon>
        <taxon>malvids</taxon>
        <taxon>Sapindales</taxon>
        <taxon>Sapindaceae</taxon>
        <taxon>Hippocastanoideae</taxon>
        <taxon>Acereae</taxon>
        <taxon>Dipteronia</taxon>
    </lineage>
</organism>
<comment type="caution">
    <text evidence="1">The sequence shown here is derived from an EMBL/GenBank/DDBJ whole genome shotgun (WGS) entry which is preliminary data.</text>
</comment>
<evidence type="ECO:0000313" key="1">
    <source>
        <dbReference type="EMBL" id="KAK3229811.1"/>
    </source>
</evidence>
<accession>A0AAE0B4E2</accession>
<protein>
    <submittedName>
        <fullName evidence="1">Uncharacterized protein</fullName>
    </submittedName>
</protein>
<dbReference type="Proteomes" id="UP001281410">
    <property type="component" value="Unassembled WGS sequence"/>
</dbReference>
<proteinExistence type="predicted"/>
<reference evidence="1" key="1">
    <citation type="journal article" date="2023" name="Plant J.">
        <title>Genome sequences and population genomics provide insights into the demographic history, inbreeding, and mutation load of two 'living fossil' tree species of Dipteronia.</title>
        <authorList>
            <person name="Feng Y."/>
            <person name="Comes H.P."/>
            <person name="Chen J."/>
            <person name="Zhu S."/>
            <person name="Lu R."/>
            <person name="Zhang X."/>
            <person name="Li P."/>
            <person name="Qiu J."/>
            <person name="Olsen K.M."/>
            <person name="Qiu Y."/>
        </authorList>
    </citation>
    <scope>NUCLEOTIDE SEQUENCE</scope>
    <source>
        <strain evidence="1">NBL</strain>
    </source>
</reference>
<name>A0AAE0B4E2_9ROSI</name>
<sequence>MTVEETTKEEAEMKSFKVIEGHENIIEIIENKGQVQYPQQQSAYARKDTTKYCQFYRGYGYDTSKCYQLCDHIGCLIRN</sequence>
<keyword evidence="2" id="KW-1185">Reference proteome</keyword>
<dbReference type="EMBL" id="JANJYJ010000001">
    <property type="protein sequence ID" value="KAK3229811.1"/>
    <property type="molecule type" value="Genomic_DNA"/>
</dbReference>
<feature type="non-terminal residue" evidence="1">
    <location>
        <position position="1"/>
    </location>
</feature>
<dbReference type="AlphaFoldDB" id="A0AAE0B4E2"/>
<evidence type="ECO:0000313" key="2">
    <source>
        <dbReference type="Proteomes" id="UP001281410"/>
    </source>
</evidence>
<gene>
    <name evidence="1" type="ORF">Dsin_001692</name>
</gene>